<dbReference type="KEGG" id="ffu:CLAFUR5_05892"/>
<dbReference type="InterPro" id="IPR003594">
    <property type="entry name" value="HATPase_dom"/>
</dbReference>
<evidence type="ECO:0000313" key="7">
    <source>
        <dbReference type="EMBL" id="UJO18057.1"/>
    </source>
</evidence>
<proteinExistence type="predicted"/>
<dbReference type="AlphaFoldDB" id="A0A9Q8LIJ3"/>
<accession>A0A9Q8LIJ3</accession>
<dbReference type="Gene3D" id="3.30.565.10">
    <property type="entry name" value="Histidine kinase-like ATPase, C-terminal domain"/>
    <property type="match status" value="1"/>
</dbReference>
<gene>
    <name evidence="7" type="ORF">CLAFUR5_05892</name>
</gene>
<feature type="compositionally biased region" description="Low complexity" evidence="5">
    <location>
        <begin position="255"/>
        <end position="277"/>
    </location>
</feature>
<dbReference type="Pfam" id="PF02518">
    <property type="entry name" value="HATPase_c"/>
    <property type="match status" value="1"/>
</dbReference>
<feature type="domain" description="Histidine kinase/HSP90-like ATPase" evidence="6">
    <location>
        <begin position="10"/>
        <end position="58"/>
    </location>
</feature>
<keyword evidence="8" id="KW-1185">Reference proteome</keyword>
<dbReference type="EMBL" id="CP090167">
    <property type="protein sequence ID" value="UJO18057.1"/>
    <property type="molecule type" value="Genomic_DNA"/>
</dbReference>
<dbReference type="GO" id="GO:0000155">
    <property type="term" value="F:phosphorelay sensor kinase activity"/>
    <property type="evidence" value="ECO:0007669"/>
    <property type="project" value="TreeGrafter"/>
</dbReference>
<dbReference type="GO" id="GO:0005886">
    <property type="term" value="C:plasma membrane"/>
    <property type="evidence" value="ECO:0007669"/>
    <property type="project" value="TreeGrafter"/>
</dbReference>
<evidence type="ECO:0000256" key="3">
    <source>
        <dbReference type="ARBA" id="ARBA00022679"/>
    </source>
</evidence>
<dbReference type="GeneID" id="71985770"/>
<evidence type="ECO:0000256" key="2">
    <source>
        <dbReference type="ARBA" id="ARBA00012438"/>
    </source>
</evidence>
<dbReference type="SUPFAM" id="SSF55874">
    <property type="entry name" value="ATPase domain of HSP90 chaperone/DNA topoisomerase II/histidine kinase"/>
    <property type="match status" value="1"/>
</dbReference>
<sequence>MSDAFLAHGMFTPFKQENPYADGTGLGLSIVKHIARGMGAKLDVSSKLGEGTTVQVRFIAEFVTDETATDVAFTQDTLPDWTADLKVDQLQLLSGPRAEADATDSPITSSVIDNAEEWLSCEINRSNEITHGNGTSLCGITEEDLAEWQRTQPKLFSKLINNVALAHSHLFVFGMSMASVTLSCGPLPVRPVFIHQPIGPRKLLRAIASDRSSTVSGDDQAERPSMPHPVERQISSDTARTVTRNARGDPVKRNSLSSDSLSLAQSRDSRSCSPSSRDGSETLSASMSTGATSHGYSVDASVASVSTGSVAGPLDGQRDARGTNDTILLVEDNEINTKFLIALVSKLKIPYIHTIAVEGRRRTWTMYTGP</sequence>
<dbReference type="PANTHER" id="PTHR43047">
    <property type="entry name" value="TWO-COMPONENT HISTIDINE PROTEIN KINASE"/>
    <property type="match status" value="1"/>
</dbReference>
<keyword evidence="3" id="KW-0808">Transferase</keyword>
<organism evidence="7 8">
    <name type="scientific">Passalora fulva</name>
    <name type="common">Tomato leaf mold</name>
    <name type="synonym">Cladosporium fulvum</name>
    <dbReference type="NCBI Taxonomy" id="5499"/>
    <lineage>
        <taxon>Eukaryota</taxon>
        <taxon>Fungi</taxon>
        <taxon>Dikarya</taxon>
        <taxon>Ascomycota</taxon>
        <taxon>Pezizomycotina</taxon>
        <taxon>Dothideomycetes</taxon>
        <taxon>Dothideomycetidae</taxon>
        <taxon>Mycosphaerellales</taxon>
        <taxon>Mycosphaerellaceae</taxon>
        <taxon>Fulvia</taxon>
    </lineage>
</organism>
<evidence type="ECO:0000256" key="1">
    <source>
        <dbReference type="ARBA" id="ARBA00000085"/>
    </source>
</evidence>
<dbReference type="EC" id="2.7.13.3" evidence="2"/>
<dbReference type="GO" id="GO:0009927">
    <property type="term" value="F:histidine phosphotransfer kinase activity"/>
    <property type="evidence" value="ECO:0007669"/>
    <property type="project" value="TreeGrafter"/>
</dbReference>
<dbReference type="Proteomes" id="UP000756132">
    <property type="component" value="Chromosome 5"/>
</dbReference>
<comment type="catalytic activity">
    <reaction evidence="1">
        <text>ATP + protein L-histidine = ADP + protein N-phospho-L-histidine.</text>
        <dbReference type="EC" id="2.7.13.3"/>
    </reaction>
</comment>
<evidence type="ECO:0000313" key="8">
    <source>
        <dbReference type="Proteomes" id="UP000756132"/>
    </source>
</evidence>
<reference evidence="7" key="1">
    <citation type="submission" date="2021-12" db="EMBL/GenBank/DDBJ databases">
        <authorList>
            <person name="Zaccaron A."/>
            <person name="Stergiopoulos I."/>
        </authorList>
    </citation>
    <scope>NUCLEOTIDE SEQUENCE</scope>
    <source>
        <strain evidence="7">Race5_Kim</strain>
    </source>
</reference>
<dbReference type="PRINTS" id="PR00344">
    <property type="entry name" value="BCTRLSENSOR"/>
</dbReference>
<feature type="compositionally biased region" description="Polar residues" evidence="5">
    <location>
        <begin position="281"/>
        <end position="293"/>
    </location>
</feature>
<evidence type="ECO:0000256" key="5">
    <source>
        <dbReference type="SAM" id="MobiDB-lite"/>
    </source>
</evidence>
<dbReference type="InterPro" id="IPR004358">
    <property type="entry name" value="Sig_transdc_His_kin-like_C"/>
</dbReference>
<evidence type="ECO:0000256" key="4">
    <source>
        <dbReference type="ARBA" id="ARBA00022777"/>
    </source>
</evidence>
<reference evidence="7" key="2">
    <citation type="journal article" date="2022" name="Microb. Genom.">
        <title>A chromosome-scale genome assembly of the tomato pathogen Cladosporium fulvum reveals a compartmentalized genome architecture and the presence of a dispensable chromosome.</title>
        <authorList>
            <person name="Zaccaron A.Z."/>
            <person name="Chen L.H."/>
            <person name="Samaras A."/>
            <person name="Stergiopoulos I."/>
        </authorList>
    </citation>
    <scope>NUCLEOTIDE SEQUENCE</scope>
    <source>
        <strain evidence="7">Race5_Kim</strain>
    </source>
</reference>
<dbReference type="RefSeq" id="XP_047762423.1">
    <property type="nucleotide sequence ID" value="XM_047905040.1"/>
</dbReference>
<dbReference type="OrthoDB" id="303614at2759"/>
<dbReference type="PANTHER" id="PTHR43047:SF72">
    <property type="entry name" value="OSMOSENSING HISTIDINE PROTEIN KINASE SLN1"/>
    <property type="match status" value="1"/>
</dbReference>
<protein>
    <recommendedName>
        <fullName evidence="2">histidine kinase</fullName>
        <ecNumber evidence="2">2.7.13.3</ecNumber>
    </recommendedName>
</protein>
<keyword evidence="4" id="KW-0418">Kinase</keyword>
<feature type="region of interest" description="Disordered" evidence="5">
    <location>
        <begin position="209"/>
        <end position="293"/>
    </location>
</feature>
<feature type="compositionally biased region" description="Polar residues" evidence="5">
    <location>
        <begin position="233"/>
        <end position="244"/>
    </location>
</feature>
<name>A0A9Q8LIJ3_PASFU</name>
<dbReference type="InterPro" id="IPR036890">
    <property type="entry name" value="HATPase_C_sf"/>
</dbReference>
<evidence type="ECO:0000259" key="6">
    <source>
        <dbReference type="Pfam" id="PF02518"/>
    </source>
</evidence>